<sequence length="82" mass="9143">MKNLILILSVLLTSCSTLGFGDFSDQKTEVNTDRSTKIDESSSGKIPVKFTYQPLIGGRHEVFLVGDFNNWSQTEITMKEAN</sequence>
<dbReference type="PROSITE" id="PS51257">
    <property type="entry name" value="PROKAR_LIPOPROTEIN"/>
    <property type="match status" value="1"/>
</dbReference>
<dbReference type="EMBL" id="UINC01179051">
    <property type="protein sequence ID" value="SVD87539.1"/>
    <property type="molecule type" value="Genomic_DNA"/>
</dbReference>
<reference evidence="1" key="1">
    <citation type="submission" date="2018-05" db="EMBL/GenBank/DDBJ databases">
        <authorList>
            <person name="Lanie J.A."/>
            <person name="Ng W.-L."/>
            <person name="Kazmierczak K.M."/>
            <person name="Andrzejewski T.M."/>
            <person name="Davidsen T.M."/>
            <person name="Wayne K.J."/>
            <person name="Tettelin H."/>
            <person name="Glass J.I."/>
            <person name="Rusch D."/>
            <person name="Podicherti R."/>
            <person name="Tsui H.-C.T."/>
            <person name="Winkler M.E."/>
        </authorList>
    </citation>
    <scope>NUCLEOTIDE SEQUENCE</scope>
</reference>
<evidence type="ECO:0000313" key="1">
    <source>
        <dbReference type="EMBL" id="SVD87539.1"/>
    </source>
</evidence>
<evidence type="ECO:0008006" key="2">
    <source>
        <dbReference type="Google" id="ProtNLM"/>
    </source>
</evidence>
<name>A0A382YX83_9ZZZZ</name>
<dbReference type="InterPro" id="IPR013783">
    <property type="entry name" value="Ig-like_fold"/>
</dbReference>
<organism evidence="1">
    <name type="scientific">marine metagenome</name>
    <dbReference type="NCBI Taxonomy" id="408172"/>
    <lineage>
        <taxon>unclassified sequences</taxon>
        <taxon>metagenomes</taxon>
        <taxon>ecological metagenomes</taxon>
    </lineage>
</organism>
<protein>
    <recommendedName>
        <fullName evidence="2">AMP-activated protein kinase glycogen-binding domain-containing protein</fullName>
    </recommendedName>
</protein>
<gene>
    <name evidence="1" type="ORF">METZ01_LOCUS440393</name>
</gene>
<feature type="non-terminal residue" evidence="1">
    <location>
        <position position="82"/>
    </location>
</feature>
<proteinExistence type="predicted"/>
<dbReference type="Gene3D" id="2.60.40.10">
    <property type="entry name" value="Immunoglobulins"/>
    <property type="match status" value="1"/>
</dbReference>
<dbReference type="AlphaFoldDB" id="A0A382YX83"/>
<accession>A0A382YX83</accession>